<evidence type="ECO:0000313" key="2">
    <source>
        <dbReference type="EMBL" id="MET3587025.1"/>
    </source>
</evidence>
<gene>
    <name evidence="2" type="ORF">ABID21_003147</name>
</gene>
<organism evidence="2 3">
    <name type="scientific">Pseudorhizobium tarimense</name>
    <dbReference type="NCBI Taxonomy" id="1079109"/>
    <lineage>
        <taxon>Bacteria</taxon>
        <taxon>Pseudomonadati</taxon>
        <taxon>Pseudomonadota</taxon>
        <taxon>Alphaproteobacteria</taxon>
        <taxon>Hyphomicrobiales</taxon>
        <taxon>Rhizobiaceae</taxon>
        <taxon>Rhizobium/Agrobacterium group</taxon>
        <taxon>Pseudorhizobium</taxon>
    </lineage>
</organism>
<proteinExistence type="predicted"/>
<dbReference type="EMBL" id="JBEPLJ010000011">
    <property type="protein sequence ID" value="MET3587025.1"/>
    <property type="molecule type" value="Genomic_DNA"/>
</dbReference>
<feature type="compositionally biased region" description="Acidic residues" evidence="1">
    <location>
        <begin position="22"/>
        <end position="31"/>
    </location>
</feature>
<reference evidence="2 3" key="1">
    <citation type="submission" date="2024-06" db="EMBL/GenBank/DDBJ databases">
        <title>Genomic Encyclopedia of Type Strains, Phase IV (KMG-IV): sequencing the most valuable type-strain genomes for metagenomic binning, comparative biology and taxonomic classification.</title>
        <authorList>
            <person name="Goeker M."/>
        </authorList>
    </citation>
    <scope>NUCLEOTIDE SEQUENCE [LARGE SCALE GENOMIC DNA]</scope>
    <source>
        <strain evidence="2 3">DSM 105042</strain>
    </source>
</reference>
<comment type="caution">
    <text evidence="2">The sequence shown here is derived from an EMBL/GenBank/DDBJ whole genome shotgun (WGS) entry which is preliminary data.</text>
</comment>
<feature type="region of interest" description="Disordered" evidence="1">
    <location>
        <begin position="1"/>
        <end position="31"/>
    </location>
</feature>
<protein>
    <submittedName>
        <fullName evidence="2">Uncharacterized protein</fullName>
    </submittedName>
</protein>
<keyword evidence="3" id="KW-1185">Reference proteome</keyword>
<sequence length="49" mass="5531">MLVSIRPTENGLEEPKFHPQENNDDIFDDGQEPSAVRDVRAVQKEGPPK</sequence>
<name>A0ABV2H8Z5_9HYPH</name>
<evidence type="ECO:0000313" key="3">
    <source>
        <dbReference type="Proteomes" id="UP001549031"/>
    </source>
</evidence>
<accession>A0ABV2H8Z5</accession>
<dbReference type="RefSeq" id="WP_247244845.1">
    <property type="nucleotide sequence ID" value="NZ_JALJRA010000011.1"/>
</dbReference>
<evidence type="ECO:0000256" key="1">
    <source>
        <dbReference type="SAM" id="MobiDB-lite"/>
    </source>
</evidence>
<dbReference type="Proteomes" id="UP001549031">
    <property type="component" value="Unassembled WGS sequence"/>
</dbReference>